<organism evidence="1 2">
    <name type="scientific">Uabimicrobium amorphum</name>
    <dbReference type="NCBI Taxonomy" id="2596890"/>
    <lineage>
        <taxon>Bacteria</taxon>
        <taxon>Pseudomonadati</taxon>
        <taxon>Planctomycetota</taxon>
        <taxon>Candidatus Uabimicrobiia</taxon>
        <taxon>Candidatus Uabimicrobiales</taxon>
        <taxon>Candidatus Uabimicrobiaceae</taxon>
        <taxon>Candidatus Uabimicrobium</taxon>
    </lineage>
</organism>
<dbReference type="SUPFAM" id="SSF53167">
    <property type="entry name" value="Purine and uridine phosphorylases"/>
    <property type="match status" value="1"/>
</dbReference>
<dbReference type="GO" id="GO:1904047">
    <property type="term" value="F:S-adenosyl-L-methionine binding"/>
    <property type="evidence" value="ECO:0007669"/>
    <property type="project" value="TreeGrafter"/>
</dbReference>
<name>A0A5S9ILI8_UABAM</name>
<proteinExistence type="predicted"/>
<reference evidence="1 2" key="1">
    <citation type="submission" date="2019-08" db="EMBL/GenBank/DDBJ databases">
        <title>Complete genome sequence of Candidatus Uab amorphum.</title>
        <authorList>
            <person name="Shiratori T."/>
            <person name="Suzuki S."/>
            <person name="Kakizawa Y."/>
            <person name="Ishida K."/>
        </authorList>
    </citation>
    <scope>NUCLEOTIDE SEQUENCE [LARGE SCALE GENOMIC DNA]</scope>
    <source>
        <strain evidence="1 2">SRT547</strain>
    </source>
</reference>
<dbReference type="GO" id="GO:0042601">
    <property type="term" value="C:endospore-forming forespore"/>
    <property type="evidence" value="ECO:0007669"/>
    <property type="project" value="TreeGrafter"/>
</dbReference>
<dbReference type="Gene3D" id="3.40.50.1580">
    <property type="entry name" value="Nucleoside phosphorylase domain"/>
    <property type="match status" value="1"/>
</dbReference>
<evidence type="ECO:0000313" key="2">
    <source>
        <dbReference type="Proteomes" id="UP000326354"/>
    </source>
</evidence>
<dbReference type="RefSeq" id="WP_151967849.1">
    <property type="nucleotide sequence ID" value="NZ_AP019860.1"/>
</dbReference>
<sequence>MQILFVVALQSEATTLIKFYKLKLYSETPFKIYRNEDTWLIVSGIGRINCAAATAYLQCTAQNEQYQLWINVGIAGHKDLELGQAIVAHKIVDANTQKKWYPPILVNLPVQTATVITVDVPETNYPTASAYEMEASSFYEIATKFATSEFVHCFKVISDNEEQHIQNITRQKVQQLIEQNMPHIDNICSQLQQVAKSLPPKIPQEWQDILQQWKFTAAGQKRLRNLLQKWQTLNPENKLLNDEMREQCSHMKQVLQFIEKKVQCASREMSL</sequence>
<evidence type="ECO:0000313" key="1">
    <source>
        <dbReference type="EMBL" id="BBM83656.1"/>
    </source>
</evidence>
<dbReference type="InterPro" id="IPR049539">
    <property type="entry name" value="SPL"/>
</dbReference>
<dbReference type="GO" id="GO:0051539">
    <property type="term" value="F:4 iron, 4 sulfur cluster binding"/>
    <property type="evidence" value="ECO:0007669"/>
    <property type="project" value="TreeGrafter"/>
</dbReference>
<dbReference type="InterPro" id="IPR035994">
    <property type="entry name" value="Nucleoside_phosphorylase_sf"/>
</dbReference>
<dbReference type="EMBL" id="AP019860">
    <property type="protein sequence ID" value="BBM83656.1"/>
    <property type="molecule type" value="Genomic_DNA"/>
</dbReference>
<dbReference type="GO" id="GO:0003913">
    <property type="term" value="F:DNA photolyase activity"/>
    <property type="evidence" value="ECO:0007669"/>
    <property type="project" value="TreeGrafter"/>
</dbReference>
<dbReference type="PANTHER" id="PTHR37822">
    <property type="entry name" value="SPORE PHOTOPRODUCT LYASE-RELATED"/>
    <property type="match status" value="1"/>
</dbReference>
<dbReference type="AlphaFoldDB" id="A0A5S9ILI8"/>
<dbReference type="PANTHER" id="PTHR37822:SF2">
    <property type="entry name" value="SPORE PHOTOPRODUCT LYASE"/>
    <property type="match status" value="1"/>
</dbReference>
<gene>
    <name evidence="1" type="ORF">UABAM_02009</name>
</gene>
<dbReference type="Proteomes" id="UP000326354">
    <property type="component" value="Chromosome"/>
</dbReference>
<dbReference type="KEGG" id="uam:UABAM_02009"/>
<dbReference type="GO" id="GO:0009116">
    <property type="term" value="P:nucleoside metabolic process"/>
    <property type="evidence" value="ECO:0007669"/>
    <property type="project" value="InterPro"/>
</dbReference>
<accession>A0A5S9ILI8</accession>
<keyword evidence="2" id="KW-1185">Reference proteome</keyword>
<protein>
    <submittedName>
        <fullName evidence="1">Membrane protein</fullName>
    </submittedName>
</protein>
<dbReference type="OrthoDB" id="21362at2"/>